<evidence type="ECO:0000256" key="8">
    <source>
        <dbReference type="ARBA" id="ARBA00022598"/>
    </source>
</evidence>
<feature type="domain" description="Ketosynthase family 3 (KS3)" evidence="19">
    <location>
        <begin position="1776"/>
        <end position="2201"/>
    </location>
</feature>
<dbReference type="InterPro" id="IPR001227">
    <property type="entry name" value="Ac_transferase_dom_sf"/>
</dbReference>
<dbReference type="InterPro" id="IPR000873">
    <property type="entry name" value="AMP-dep_synth/lig_dom"/>
</dbReference>
<feature type="region of interest" description="N-terminal hotdog fold" evidence="16">
    <location>
        <begin position="946"/>
        <end position="1071"/>
    </location>
</feature>
<dbReference type="InterPro" id="IPR014043">
    <property type="entry name" value="Acyl_transferase_dom"/>
</dbReference>
<dbReference type="InterPro" id="IPR020841">
    <property type="entry name" value="PKS_Beta-ketoAc_synthase_dom"/>
</dbReference>
<dbReference type="InterPro" id="IPR049552">
    <property type="entry name" value="PKS_DH_N"/>
</dbReference>
<dbReference type="Gene3D" id="3.40.47.10">
    <property type="match status" value="2"/>
</dbReference>
<evidence type="ECO:0000256" key="14">
    <source>
        <dbReference type="ARBA" id="ARBA00029443"/>
    </source>
</evidence>
<dbReference type="Gene3D" id="3.40.50.1820">
    <property type="entry name" value="alpha/beta hydrolase"/>
    <property type="match status" value="1"/>
</dbReference>
<name>A0ABY9RQ02_9ACTN</name>
<evidence type="ECO:0000256" key="12">
    <source>
        <dbReference type="ARBA" id="ARBA00023268"/>
    </source>
</evidence>
<dbReference type="Gene3D" id="2.30.38.10">
    <property type="entry name" value="Luciferase, Domain 3"/>
    <property type="match status" value="1"/>
</dbReference>
<dbReference type="SUPFAM" id="SSF56801">
    <property type="entry name" value="Acetyl-CoA synthetase-like"/>
    <property type="match status" value="1"/>
</dbReference>
<dbReference type="InterPro" id="IPR057326">
    <property type="entry name" value="KR_dom"/>
</dbReference>
<dbReference type="InterPro" id="IPR014031">
    <property type="entry name" value="Ketoacyl_synth_C"/>
</dbReference>
<protein>
    <recommendedName>
        <fullName evidence="5">Phenyloxazoline synthase MbtB</fullName>
    </recommendedName>
    <alternativeName>
        <fullName evidence="15">Mycobactin synthetase protein B</fullName>
    </alternativeName>
</protein>
<dbReference type="InterPro" id="IPR016036">
    <property type="entry name" value="Malonyl_transacylase_ACP-bd"/>
</dbReference>
<dbReference type="CDD" id="cd08956">
    <property type="entry name" value="KR_3_FAS_SDR_x"/>
    <property type="match status" value="1"/>
</dbReference>
<dbReference type="SMART" id="SM00823">
    <property type="entry name" value="PKS_PP"/>
    <property type="match status" value="3"/>
</dbReference>
<feature type="domain" description="Carrier" evidence="18">
    <location>
        <begin position="1676"/>
        <end position="1751"/>
    </location>
</feature>
<dbReference type="InterPro" id="IPR001242">
    <property type="entry name" value="Condensation_dom"/>
</dbReference>
<dbReference type="Gene3D" id="3.40.50.980">
    <property type="match status" value="2"/>
</dbReference>
<feature type="region of interest" description="Disordered" evidence="17">
    <location>
        <begin position="3091"/>
        <end position="3154"/>
    </location>
</feature>
<dbReference type="InterPro" id="IPR025110">
    <property type="entry name" value="AMP-bd_C"/>
</dbReference>
<dbReference type="Gene3D" id="3.40.366.10">
    <property type="entry name" value="Malonyl-Coenzyme A Acyl Carrier Protein, domain 2"/>
    <property type="match status" value="2"/>
</dbReference>
<keyword evidence="22" id="KW-1185">Reference proteome</keyword>
<evidence type="ECO:0000256" key="2">
    <source>
        <dbReference type="ARBA" id="ARBA00004792"/>
    </source>
</evidence>
<feature type="domain" description="PKS/mFAS DH" evidence="20">
    <location>
        <begin position="946"/>
        <end position="1217"/>
    </location>
</feature>
<feature type="domain" description="PKS/mFAS DH" evidence="20">
    <location>
        <begin position="2686"/>
        <end position="2963"/>
    </location>
</feature>
<dbReference type="SUPFAM" id="SSF55048">
    <property type="entry name" value="Probable ACP-binding domain of malonyl-CoA ACP transacylase"/>
    <property type="match status" value="2"/>
</dbReference>
<dbReference type="CDD" id="cd00833">
    <property type="entry name" value="PKS"/>
    <property type="match status" value="2"/>
</dbReference>
<proteinExistence type="inferred from homology"/>
<reference evidence="21 22" key="1">
    <citation type="submission" date="2023-09" db="EMBL/GenBank/DDBJ databases">
        <title>Complete genome of Streptomyces roseicoloratus T14.</title>
        <authorList>
            <person name="Bashizi T."/>
            <person name="Kim M.-J."/>
            <person name="Lee G."/>
            <person name="Tagele S.B."/>
            <person name="Shin J.-H."/>
        </authorList>
    </citation>
    <scope>NUCLEOTIDE SEQUENCE [LARGE SCALE GENOMIC DNA]</scope>
    <source>
        <strain evidence="21 22">T14</strain>
    </source>
</reference>
<dbReference type="Pfam" id="PF21089">
    <property type="entry name" value="PKS_DH_N"/>
    <property type="match status" value="1"/>
</dbReference>
<keyword evidence="8" id="KW-0436">Ligase</keyword>
<dbReference type="Pfam" id="PF16197">
    <property type="entry name" value="KAsynt_C_assoc"/>
    <property type="match status" value="2"/>
</dbReference>
<evidence type="ECO:0000313" key="21">
    <source>
        <dbReference type="EMBL" id="WMX44274.1"/>
    </source>
</evidence>
<dbReference type="PROSITE" id="PS52004">
    <property type="entry name" value="KS3_2"/>
    <property type="match status" value="2"/>
</dbReference>
<feature type="region of interest" description="C-terminal hotdog fold" evidence="16">
    <location>
        <begin position="2822"/>
        <end position="2963"/>
    </location>
</feature>
<dbReference type="SMART" id="SM00822">
    <property type="entry name" value="PKS_KR"/>
    <property type="match status" value="1"/>
</dbReference>
<dbReference type="InterPro" id="IPR016035">
    <property type="entry name" value="Acyl_Trfase/lysoPLipase"/>
</dbReference>
<dbReference type="InterPro" id="IPR023213">
    <property type="entry name" value="CAT-like_dom_sf"/>
</dbReference>
<dbReference type="InterPro" id="IPR049900">
    <property type="entry name" value="PKS_mFAS_DH"/>
</dbReference>
<feature type="compositionally biased region" description="Low complexity" evidence="17">
    <location>
        <begin position="3125"/>
        <end position="3154"/>
    </location>
</feature>
<dbReference type="SMART" id="SM00826">
    <property type="entry name" value="PKS_DH"/>
    <property type="match status" value="2"/>
</dbReference>
<dbReference type="InterPro" id="IPR015083">
    <property type="entry name" value="NorB/c/GfsB-D-like_docking"/>
</dbReference>
<dbReference type="SMART" id="SM01294">
    <property type="entry name" value="PKS_PP_betabranch"/>
    <property type="match status" value="1"/>
</dbReference>
<dbReference type="PANTHER" id="PTHR43775">
    <property type="entry name" value="FATTY ACID SYNTHASE"/>
    <property type="match status" value="1"/>
</dbReference>
<evidence type="ECO:0000256" key="9">
    <source>
        <dbReference type="ARBA" id="ARBA00022679"/>
    </source>
</evidence>
<dbReference type="Pfam" id="PF00975">
    <property type="entry name" value="Thioesterase"/>
    <property type="match status" value="1"/>
</dbReference>
<feature type="region of interest" description="N-terminal hotdog fold" evidence="16">
    <location>
        <begin position="2686"/>
        <end position="2812"/>
    </location>
</feature>
<dbReference type="Pfam" id="PF00698">
    <property type="entry name" value="Acyl_transf_1"/>
    <property type="match status" value="2"/>
</dbReference>
<dbReference type="InterPro" id="IPR020807">
    <property type="entry name" value="PKS_DH"/>
</dbReference>
<dbReference type="InterPro" id="IPR049551">
    <property type="entry name" value="PKS_DH_C"/>
</dbReference>
<organism evidence="21 22">
    <name type="scientific">Streptomyces roseicoloratus</name>
    <dbReference type="NCBI Taxonomy" id="2508722"/>
    <lineage>
        <taxon>Bacteria</taxon>
        <taxon>Bacillati</taxon>
        <taxon>Actinomycetota</taxon>
        <taxon>Actinomycetes</taxon>
        <taxon>Kitasatosporales</taxon>
        <taxon>Streptomycetaceae</taxon>
        <taxon>Streptomyces</taxon>
    </lineage>
</organism>
<keyword evidence="11" id="KW-0045">Antibiotic biosynthesis</keyword>
<evidence type="ECO:0000256" key="6">
    <source>
        <dbReference type="ARBA" id="ARBA00022450"/>
    </source>
</evidence>
<evidence type="ECO:0000259" key="18">
    <source>
        <dbReference type="PROSITE" id="PS50075"/>
    </source>
</evidence>
<evidence type="ECO:0000256" key="11">
    <source>
        <dbReference type="ARBA" id="ARBA00023194"/>
    </source>
</evidence>
<comment type="caution">
    <text evidence="16">Lacks conserved residue(s) required for the propagation of feature annotation.</text>
</comment>
<dbReference type="SUPFAM" id="SSF53474">
    <property type="entry name" value="alpha/beta-Hydrolases"/>
    <property type="match status" value="1"/>
</dbReference>
<evidence type="ECO:0000256" key="13">
    <source>
        <dbReference type="ARBA" id="ARBA00023315"/>
    </source>
</evidence>
<gene>
    <name evidence="21" type="ORF">RGF97_04605</name>
</gene>
<dbReference type="Gene3D" id="3.40.50.720">
    <property type="entry name" value="NAD(P)-binding Rossmann-like Domain"/>
    <property type="match status" value="1"/>
</dbReference>
<dbReference type="Gene3D" id="3.30.300.30">
    <property type="match status" value="1"/>
</dbReference>
<dbReference type="InterPro" id="IPR029058">
    <property type="entry name" value="AB_hydrolase_fold"/>
</dbReference>
<dbReference type="InterPro" id="IPR045851">
    <property type="entry name" value="AMP-bd_C_sf"/>
</dbReference>
<dbReference type="SUPFAM" id="SSF51735">
    <property type="entry name" value="NAD(P)-binding Rossmann-fold domains"/>
    <property type="match status" value="2"/>
</dbReference>
<dbReference type="SMART" id="SM00825">
    <property type="entry name" value="PKS_KS"/>
    <property type="match status" value="2"/>
</dbReference>
<evidence type="ECO:0000256" key="10">
    <source>
        <dbReference type="ARBA" id="ARBA00022737"/>
    </source>
</evidence>
<dbReference type="PROSITE" id="PS00012">
    <property type="entry name" value="PHOSPHOPANTETHEINE"/>
    <property type="match status" value="1"/>
</dbReference>
<dbReference type="InterPro" id="IPR010071">
    <property type="entry name" value="AA_adenyl_dom"/>
</dbReference>
<keyword evidence="6" id="KW-0596">Phosphopantetheine</keyword>
<dbReference type="SUPFAM" id="SSF52777">
    <property type="entry name" value="CoA-dependent acyltransferases"/>
    <property type="match status" value="2"/>
</dbReference>
<dbReference type="Gene3D" id="3.30.70.3290">
    <property type="match status" value="2"/>
</dbReference>
<feature type="active site" description="Proton acceptor; for dehydratase activity" evidence="16">
    <location>
        <position position="978"/>
    </location>
</feature>
<feature type="domain" description="Carrier" evidence="18">
    <location>
        <begin position="4136"/>
        <end position="4211"/>
    </location>
</feature>
<keyword evidence="12" id="KW-0511">Multifunctional enzyme</keyword>
<feature type="region of interest" description="Disordered" evidence="17">
    <location>
        <begin position="1035"/>
        <end position="1054"/>
    </location>
</feature>
<dbReference type="SUPFAM" id="SSF53901">
    <property type="entry name" value="Thiolase-like"/>
    <property type="match status" value="2"/>
</dbReference>
<evidence type="ECO:0000256" key="7">
    <source>
        <dbReference type="ARBA" id="ARBA00022553"/>
    </source>
</evidence>
<dbReference type="InterPro" id="IPR050091">
    <property type="entry name" value="PKS_NRPS_Biosynth_Enz"/>
</dbReference>
<dbReference type="InterPro" id="IPR036291">
    <property type="entry name" value="NAD(P)-bd_dom_sf"/>
</dbReference>
<dbReference type="SUPFAM" id="SSF47336">
    <property type="entry name" value="ACP-like"/>
    <property type="match status" value="3"/>
</dbReference>
<dbReference type="Pfam" id="PF00668">
    <property type="entry name" value="Condensation"/>
    <property type="match status" value="1"/>
</dbReference>
<dbReference type="Pfam" id="PF13193">
    <property type="entry name" value="AMP-binding_C"/>
    <property type="match status" value="1"/>
</dbReference>
<evidence type="ECO:0000256" key="5">
    <source>
        <dbReference type="ARBA" id="ARBA00016743"/>
    </source>
</evidence>
<comment type="pathway">
    <text evidence="3">Siderophore biosynthesis; mycobactin biosynthesis.</text>
</comment>
<dbReference type="RefSeq" id="WP_309547932.1">
    <property type="nucleotide sequence ID" value="NZ_CP133762.1"/>
</dbReference>
<dbReference type="SMART" id="SM00827">
    <property type="entry name" value="PKS_AT"/>
    <property type="match status" value="2"/>
</dbReference>
<keyword evidence="10" id="KW-0677">Repeat</keyword>
<dbReference type="PROSITE" id="PS00606">
    <property type="entry name" value="KS3_1"/>
    <property type="match status" value="2"/>
</dbReference>
<comment type="similarity">
    <text evidence="14">In the C-terminal section; belongs to the NRP synthetase family.</text>
</comment>
<dbReference type="Gene3D" id="3.10.129.110">
    <property type="entry name" value="Polyketide synthase dehydratase"/>
    <property type="match status" value="2"/>
</dbReference>
<dbReference type="NCBIfam" id="TIGR01733">
    <property type="entry name" value="AA-adenyl-dom"/>
    <property type="match status" value="1"/>
</dbReference>
<feature type="region of interest" description="C-terminal hotdog fold" evidence="16">
    <location>
        <begin position="1083"/>
        <end position="1217"/>
    </location>
</feature>
<dbReference type="InterPro" id="IPR032821">
    <property type="entry name" value="PKS_assoc"/>
</dbReference>
<feature type="region of interest" description="Disordered" evidence="17">
    <location>
        <begin position="2969"/>
        <end position="3005"/>
    </location>
</feature>
<evidence type="ECO:0000256" key="4">
    <source>
        <dbReference type="ARBA" id="ARBA00007380"/>
    </source>
</evidence>
<dbReference type="InterPro" id="IPR036736">
    <property type="entry name" value="ACP-like_sf"/>
</dbReference>
<feature type="domain" description="Ketosynthase family 3 (KS3)" evidence="19">
    <location>
        <begin position="49"/>
        <end position="476"/>
    </location>
</feature>
<dbReference type="InterPro" id="IPR006162">
    <property type="entry name" value="Ppantetheine_attach_site"/>
</dbReference>
<evidence type="ECO:0000256" key="17">
    <source>
        <dbReference type="SAM" id="MobiDB-lite"/>
    </source>
</evidence>
<keyword evidence="7" id="KW-0597">Phosphoprotein</keyword>
<dbReference type="InterPro" id="IPR001031">
    <property type="entry name" value="Thioesterase"/>
</dbReference>
<feature type="domain" description="Carrier" evidence="18">
    <location>
        <begin position="3013"/>
        <end position="3087"/>
    </location>
</feature>
<dbReference type="SMART" id="SM00824">
    <property type="entry name" value="PKS_TE"/>
    <property type="match status" value="1"/>
</dbReference>
<evidence type="ECO:0000259" key="19">
    <source>
        <dbReference type="PROSITE" id="PS52004"/>
    </source>
</evidence>
<feature type="active site" description="Proton donor; for dehydratase activity" evidence="16">
    <location>
        <position position="1142"/>
    </location>
</feature>
<dbReference type="InterPro" id="IPR020845">
    <property type="entry name" value="AMP-binding_CS"/>
</dbReference>
<dbReference type="InterPro" id="IPR014030">
    <property type="entry name" value="Ketoacyl_synth_N"/>
</dbReference>
<dbReference type="PROSITE" id="PS00455">
    <property type="entry name" value="AMP_BINDING"/>
    <property type="match status" value="1"/>
</dbReference>
<evidence type="ECO:0000256" key="16">
    <source>
        <dbReference type="PROSITE-ProRule" id="PRU01363"/>
    </source>
</evidence>
<dbReference type="Gene3D" id="3.30.559.30">
    <property type="entry name" value="Nonribosomal peptide synthetase, condensation domain"/>
    <property type="match status" value="1"/>
</dbReference>
<comment type="similarity">
    <text evidence="4">Belongs to the ATP-dependent AMP-binding enzyme family. MbtB subfamily.</text>
</comment>
<dbReference type="PROSITE" id="PS50075">
    <property type="entry name" value="CARRIER"/>
    <property type="match status" value="3"/>
</dbReference>
<dbReference type="Pfam" id="PF00501">
    <property type="entry name" value="AMP-binding"/>
    <property type="match status" value="1"/>
</dbReference>
<dbReference type="InterPro" id="IPR042104">
    <property type="entry name" value="PKS_dehydratase_sf"/>
</dbReference>
<sequence>MTTADNEKLVAYLKRLTVDLHQSRQRVRELEAGAAAHTDATSDADPHADDPVVIVGMGCRFPGGVDSPEALWQVVAEQRDVISGLPTDRGWDLDALYHPDPDHPGTSYVRDGGFVTGAPEFDPEFFGISPREALAMDPQQRLLLEVSWEALERAGITPGSLHGSSTGVFLGAIAQEYGPRLGESGTTATGFALTGTTSSVASGRVAYTLGLQGPALTVDTACSSSLVALHLAVRALRSGECSLALAGGVTVMSTPGIFVEFSQQRGLAADGRCKSFSADADGTAWAEGVGVLVVERLSDARRLGHQVLAVVAGSAVNQDGASNGLTAPSGPAQERVIRAAVEDAGISFAGVDAVEAHGTGTVLGDPIEAQALLATYGSHREDTQPLLLGSLKSNLGHAQAAAGVGGVIKMVMALRHGELPATLNVTKPSELIDWDTGGVELLTEARPWTAKGDKVRRAGVSSFGISGTNAHVILAEAPSHEEPTDDAAEAPLDGSALPWVVSGRTADALAAAAGELAAYVRAHPELSPTDVAHSLATGRSAFESRAVVSGADGPEGLLAGLEALASGESEGVSGVSSSRAVFVFPGQGSQWAGMGSELLDSSPEFARVIAECETALAPFVDWSLTAVLRGDDNAPGLDRVDVVQPASWAMMIALAALWRHNGINPTTVVGHSQGEIAAAVVAGALTLEDGARVIALRSKALRALSGGGGMAWLGIPETQTEQLLTTWHDQISIAAVNGPSSTVVAGTPDALDALLTHCETTDIWARRIPVDYASHSPHVDKIHDTLAHELEGIRPQTGRIAFHSTVTGDVLDTRELDAAYWFRNLRNRVRLAEVIQQLATPDTVFIEVSPHPVLVNGITETLEALGDTPSAVGTLHRNTGSLARFAESAAQAWSHGVSVDWPGLLRPYGGRTVELPSYPFQRRRYWLEPEPASTDARGLGLASAGHPLLGAVVELVEDDRLVYSGRLALDTQPWLADHAVHGTVLLPGTAFLELTMAVGARTGWRRLTELTLQAPLVLPPGEAVQLRVTVEPPGANGQRELTVHSRPQDADPGAPWTRHAAAVLDVDDDAADFDLVEWPPPGAQEIDVETRYDALAEAGYDYGPAFQGLRAAWRSGRDVFAEVSLPAELDGASFGLHPAVLDAALHAVGLLREDDRTVLPFSWSGVTRHAEGADALRVWLGAQGEDGVTLRVTDGSGKPVLSAESVTMRPFTADLAAASGGADSLFRLDWQPVPAGPAGVDLCLVADLAEVPDPVPRVVAVRCPVDGRCPAGEPGTDDARDANATGTALAGAAHRAAGWALDLVQRWLADPRFTGSRLLVLTEGAAGPEVTNPAQATVWGLIRAAQSEHPDRFALLDSDGRLLADTVPGAVLTEPQLALREGTALAPRLVRHTTAAGSGTDRLDPDGTVLVTGGTGVLGAAVARHLVTRHGVRRLLLVSRRGGDAPGAAELAAELGESGAEVTLAACDTADRDALARLLSGVRLTAVVHTAGLLDDGVIGSLTAERLASVLRPKVDAAALLDELTADQDLAAFVLFSSVAGVLGNPGQANYAAGNVFLDALAARRRAAGRPATSLAWGLWAERTGLTGHLDDDTLSTRGIAPLSTEEGLELLDRALADDHALLVPARLDPAALRADALAGTMSPVLRSLVRVPRRRAGESGLRRRLGRMSEDEGRRLLLDLVRSQLAAVIGRDSTDGIDQDQPFKNLGVDSLLAVQLRNRLNSATGLRLPATLVFDHPTTAAVVDFVLALARERAESAAPRPVAAPAPVAPRTDEDDPIVIVGMGCRFPGGVDSPEALWRVVAEGRDVISGFPVDRGWDLDGLYHPDPDHPGTSYVRHGGFLHEAAAFDPAFFGISPREALAMDPQQRLLLEVSWEALERAGIAPGSLHGSDTGVFTGVMYHDYGGGRLPEEAEGHFLTGTAGSVASGRVAYTLGLQGPALTVDTACSSSLVSLHLAVRALRSGECSLALAGGAAVMSTPHTFVEFSRQRGLAEDGRCKSFSADADGTAWAEGVGVLVVERLSDARRLGHQVLAVVAGSAVNQDGASNGLTAPSGPAQERVIRAAVEDAGISFAGVDAVEAHGTGTVLGDPIEAQALLATYGSRRDGGEPLLLGSLKSNLGHAQAAAGVGAVIKMVMALRHGELPATLNVTKPSELIDWESGGVELLTEARPWPATEDRVRRAGVSSFGISGTNAHVILAEAPDDAESTDQAAEAPLDGSSLPWVVSGRTADALAAAAGELAANVRARPELSPADVAYSLATGRSGFETRAVVSGAEGRDGLLAGLDALASREVEAVAAAVSGAKPGRASGASAVFVFPGQGSQWAGMGSELLDSSPEFARVIAECETALAPFVDWSLTAVLRGDDNAPGLDRVDVVQPASWAMMIALAALWRHNGINPTTVVGHSQGEIAAAVVAGALTLEDGARVIALRSKALRALSGGGGMAWLGIPETQTEQLLTTWHDQISIAAVNGPSSTVVAGTPDALDALLTHCETTDIWARRIPVDYASHSPHVDQIHDTLAHELEGIRPQAGRIAFHSTVTGDVLDTRELDAAYWFRNLRNRVRLAEVIQQLATPDTVFIEVSPHPVLVNGITETLEARGGSAAAVGTLQRNTGSLVRFAESAAEAWSHGVTIDWATLLQPYGARTVELPSYPFQRRHYWLEAEAASRPSTPRSSAPPAPQPAEPVGLLGVRLPSSPLAQAQFAPRLDPNAHPCLGDFVLGGRPMVSAGVFLETVIEAVTEIAGPGPVSVEDLELPLDLVLEPLGGGSSASAGERAAQLVVDDGRFRHYAQDASGAWRLHAQGRVRPGAAAAPTVALATVGSGRELSGDELYRLLWQRAMYLGSAVRWVERIRLGRGEATAEIRPAVPGEAEPYLIHPGVVDAMFQTALACFPVDGPTLVPVAVERFVHYDRCALRDGLRCHAELFEDGTGTRARIRLVGANGRLAAEADGVRFATALTRPAALPAAAPAPTAEAVATARPESRRQAPATTVPAAPATVPEAAPAAEPALAPEAVRARVARTVAQALGSPVARFDARQSLQALGLDSLIAMKIRTTLNREFEVQLPMTAFLNGRCGDDIAEDVLSALGAAEADTETEAEGETEGKNEAQAENGAQTENEARTENAAGARSGAGVRSGAGAQAAEDAAPGALAEPAADDADRYAPFPLTDLQQAYLVGRGDAFELGNTSTYFQIEIDLVNVDLDRLGASLRAMIERHDQLRAVFTAEGEQRVLREVPAYVIRETDVTGLDEAGREAALAAVHEEMRHQVFDTARWPLFDVRVTRIDERAVRLHAGFDALIIDGFSTSILFKEWAAHYRGETLPELTLRYRDYVRQARALESGPEYDRALAYWRDRFDTLPGAPQLPLAVSPSSLERPVFTHRGATLAKEDWGRFKEHAAAAGISPSAALCTAYAQVIAEWSATPHFSLNLLYFNRQPLHPQVGDVIGNFSTTLMLEIRDDAAQSFAARAADVQGQLWSDMEHSQVSGVQVLRELNRARGASMRAAAPVVFTSLVNFAGQQDTERRGVVQYLNGIGENGRQVSSSVRTPQVWLDHQAVEEAGELVLNWDVIEELFPEGCVDAMFAAYQDLLRGLCRDAAAWQRPRPVLTPAADLEVRAAANATDGPVPEGLLHEAVLAQAAATPDAPAVLTQALDLTYADLDRRSNEVAHRLRDLGAGPGDLVAVVMDKGWEQVVAALGILRAGAAYVPIDARVPAERLHVLLHSAGIGRVVTQPWVDGSADWPEDVARVVVRADDKGDERPLGPSGAKPSDLAYVIFTSGSTGLPKGVMIEHGAALNTIVDLNERYDVTAADRALGLSAMNFDLSVYDVFGLLSVGGALVLPEPAAHREPARWAELVTEHGVTVWNSVPALMEMFTEHALANGLTGLPVRLVMMSGDWIPVTLPGRIRLLLPEAELWSLGGATEASIWSILHPIGEVGDDWVSIPYGSPMRNQRFHVLDGAMRHCPVWVPGDLYIAGVGLARGYLNDEAKTSAAFLHHPVTGERLYRTGDLGRYLPDGTIEFLGRQDSQVKIGGYRIELGEVEAALTQCAGVRAAAVVAAGEQHGPKRLIAYVVLDEGREDTEQQISGALRQVVPQHLVPQRILVLDELPLSDNGKVNRAALPAPDEVAAEGSGFVAPRDEVEHRLAEIWAEFFGVGEIGVTASFFELGGDSLLAVRLMSRIARGLGRSLPLSTLFARPTIELLAQVVREAGAEQERRALVPVRTTGSRTPLVFVHPVGGDVLCYAELAELLGEEQPFYALQLPDAELPSVADMAAHYVAAVREALPEGPYRLGGWSMGGVIALEMATQLTAAGAEVDLLAVVDLMVEPGPAVGGQVSDEVLLSWFARDLAGLAGVEWEPGPEAFDGRPPVEVLHAEARAAGALSEDIDLGTLTAIVDRFRNNYRALLRHTPSAFAGRVLSLRAADGGATAETAGRWMEYFTGEAALVDVPGDHYTVMRGERLRVLAGELRRALDAG</sequence>
<dbReference type="InterPro" id="IPR009081">
    <property type="entry name" value="PP-bd_ACP"/>
</dbReference>
<comment type="cofactor">
    <cofactor evidence="1">
        <name>pantetheine 4'-phosphate</name>
        <dbReference type="ChEBI" id="CHEBI:47942"/>
    </cofactor>
</comment>
<accession>A0ABY9RQ02</accession>
<keyword evidence="9" id="KW-0808">Transferase</keyword>
<comment type="pathway">
    <text evidence="2">Antibiotic biosynthesis.</text>
</comment>
<keyword evidence="13" id="KW-0012">Acyltransferase</keyword>
<dbReference type="CDD" id="cd12114">
    <property type="entry name" value="A_NRPS_TlmIV_like"/>
    <property type="match status" value="1"/>
</dbReference>
<dbReference type="InterPro" id="IPR016039">
    <property type="entry name" value="Thiolase-like"/>
</dbReference>
<dbReference type="Proteomes" id="UP001250858">
    <property type="component" value="Chromosome"/>
</dbReference>
<evidence type="ECO:0000313" key="22">
    <source>
        <dbReference type="Proteomes" id="UP001250858"/>
    </source>
</evidence>
<evidence type="ECO:0000256" key="15">
    <source>
        <dbReference type="ARBA" id="ARBA00033440"/>
    </source>
</evidence>
<evidence type="ECO:0000259" key="20">
    <source>
        <dbReference type="PROSITE" id="PS52019"/>
    </source>
</evidence>
<dbReference type="Pfam" id="PF14765">
    <property type="entry name" value="PS-DH"/>
    <property type="match status" value="2"/>
</dbReference>
<dbReference type="PROSITE" id="PS52019">
    <property type="entry name" value="PKS_MFAS_DH"/>
    <property type="match status" value="2"/>
</dbReference>
<dbReference type="Gene3D" id="1.10.1200.10">
    <property type="entry name" value="ACP-like"/>
    <property type="match status" value="3"/>
</dbReference>
<evidence type="ECO:0000256" key="3">
    <source>
        <dbReference type="ARBA" id="ARBA00005102"/>
    </source>
</evidence>
<dbReference type="CDD" id="cd19535">
    <property type="entry name" value="Cyc_NRPS"/>
    <property type="match status" value="1"/>
</dbReference>
<dbReference type="PANTHER" id="PTHR43775:SF51">
    <property type="entry name" value="INACTIVE PHENOLPHTHIOCEROL SYNTHESIS POLYKETIDE SYNTHASE TYPE I PKS1-RELATED"/>
    <property type="match status" value="1"/>
</dbReference>
<dbReference type="Pfam" id="PF08990">
    <property type="entry name" value="Docking"/>
    <property type="match status" value="1"/>
</dbReference>
<dbReference type="Pfam" id="PF00550">
    <property type="entry name" value="PP-binding"/>
    <property type="match status" value="3"/>
</dbReference>
<evidence type="ECO:0000256" key="1">
    <source>
        <dbReference type="ARBA" id="ARBA00001957"/>
    </source>
</evidence>
<dbReference type="Pfam" id="PF08659">
    <property type="entry name" value="KR"/>
    <property type="match status" value="1"/>
</dbReference>
<feature type="compositionally biased region" description="Acidic residues" evidence="17">
    <location>
        <begin position="3092"/>
        <end position="3101"/>
    </location>
</feature>
<dbReference type="Gene3D" id="3.30.559.10">
    <property type="entry name" value="Chloramphenicol acetyltransferase-like domain"/>
    <property type="match status" value="1"/>
</dbReference>
<feature type="region of interest" description="Disordered" evidence="17">
    <location>
        <begin position="2665"/>
        <end position="2687"/>
    </location>
</feature>
<dbReference type="Pfam" id="PF02801">
    <property type="entry name" value="Ketoacyl-synt_C"/>
    <property type="match status" value="2"/>
</dbReference>
<dbReference type="InterPro" id="IPR057737">
    <property type="entry name" value="Condensation_MtbB-like"/>
</dbReference>
<dbReference type="InterPro" id="IPR020806">
    <property type="entry name" value="PKS_PP-bd"/>
</dbReference>
<dbReference type="EMBL" id="CP133762">
    <property type="protein sequence ID" value="WMX44274.1"/>
    <property type="molecule type" value="Genomic_DNA"/>
</dbReference>
<dbReference type="Pfam" id="PF00109">
    <property type="entry name" value="ketoacyl-synt"/>
    <property type="match status" value="2"/>
</dbReference>
<dbReference type="SUPFAM" id="SSF52151">
    <property type="entry name" value="FabD/lysophospholipase-like"/>
    <property type="match status" value="2"/>
</dbReference>
<dbReference type="InterPro" id="IPR020802">
    <property type="entry name" value="TesA-like"/>
</dbReference>
<dbReference type="InterPro" id="IPR013968">
    <property type="entry name" value="PKS_KR"/>
</dbReference>
<feature type="compositionally biased region" description="Low complexity" evidence="17">
    <location>
        <begin position="2665"/>
        <end position="2674"/>
    </location>
</feature>
<dbReference type="InterPro" id="IPR018201">
    <property type="entry name" value="Ketoacyl_synth_AS"/>
</dbReference>